<name>A0A8H6CKZ0_9LECA</name>
<dbReference type="GO" id="GO:0051118">
    <property type="term" value="F:glucan endo-1,3-alpha-glucosidase activity"/>
    <property type="evidence" value="ECO:0007669"/>
    <property type="project" value="InterPro"/>
</dbReference>
<keyword evidence="3" id="KW-1185">Reference proteome</keyword>
<evidence type="ECO:0000313" key="3">
    <source>
        <dbReference type="Proteomes" id="UP000593566"/>
    </source>
</evidence>
<protein>
    <submittedName>
        <fullName evidence="2">Uncharacterized protein</fullName>
    </submittedName>
</protein>
<proteinExistence type="predicted"/>
<dbReference type="InterPro" id="IPR005197">
    <property type="entry name" value="Glyco_hydro_71"/>
</dbReference>
<dbReference type="GeneID" id="59338868"/>
<evidence type="ECO:0000313" key="2">
    <source>
        <dbReference type="EMBL" id="KAF6225280.1"/>
    </source>
</evidence>
<evidence type="ECO:0000256" key="1">
    <source>
        <dbReference type="SAM" id="MobiDB-lite"/>
    </source>
</evidence>
<dbReference type="Proteomes" id="UP000593566">
    <property type="component" value="Unassembled WGS sequence"/>
</dbReference>
<dbReference type="RefSeq" id="XP_037154147.1">
    <property type="nucleotide sequence ID" value="XM_037301330.1"/>
</dbReference>
<sequence length="318" mass="33373">MDGTFSWEAARPLKGGFGGSQPGGISPDLPVIGAAKSQRKGYMMESHYIGNIWPESDGDPEPSPYASQIRFPHTAWQPLITSFIHAWKAGGSAPSMSNPLGTQATGALCYKTISPNTTCRKEGQGTYWEKPNGFETGTNTLNWAVILPAGSSGMKIRVISNHMVWQIVGVGPGLTFGATGGMQADEQHLELLDAGGNVFMSTTSGRRVEGDCPDGIHNMNYYVLGLAHGNNAGNGCVSIAVGALGGGKSPESGSSPSSGDVGVPFAVDGGARAPVGGIDSSFRSQRQEWVKGRRETDRRFSSLVRIEAVGIAFRGILG</sequence>
<dbReference type="AlphaFoldDB" id="A0A8H6CKZ0"/>
<accession>A0A8H6CKZ0</accession>
<gene>
    <name evidence="2" type="ORF">HO133_010478</name>
</gene>
<reference evidence="2 3" key="1">
    <citation type="journal article" date="2020" name="Genomics">
        <title>Complete, high-quality genomes from long-read metagenomic sequencing of two wolf lichen thalli reveals enigmatic genome architecture.</title>
        <authorList>
            <person name="McKenzie S.K."/>
            <person name="Walston R.F."/>
            <person name="Allen J.L."/>
        </authorList>
    </citation>
    <scope>NUCLEOTIDE SEQUENCE [LARGE SCALE GENOMIC DNA]</scope>
    <source>
        <strain evidence="2">WasteWater1</strain>
    </source>
</reference>
<feature type="region of interest" description="Disordered" evidence="1">
    <location>
        <begin position="247"/>
        <end position="266"/>
    </location>
</feature>
<dbReference type="Pfam" id="PF03659">
    <property type="entry name" value="Glyco_hydro_71"/>
    <property type="match status" value="1"/>
</dbReference>
<dbReference type="EMBL" id="JACCJB010000008">
    <property type="protein sequence ID" value="KAF6225280.1"/>
    <property type="molecule type" value="Genomic_DNA"/>
</dbReference>
<comment type="caution">
    <text evidence="2">The sequence shown here is derived from an EMBL/GenBank/DDBJ whole genome shotgun (WGS) entry which is preliminary data.</text>
</comment>
<organism evidence="2 3">
    <name type="scientific">Letharia lupina</name>
    <dbReference type="NCBI Taxonomy" id="560253"/>
    <lineage>
        <taxon>Eukaryota</taxon>
        <taxon>Fungi</taxon>
        <taxon>Dikarya</taxon>
        <taxon>Ascomycota</taxon>
        <taxon>Pezizomycotina</taxon>
        <taxon>Lecanoromycetes</taxon>
        <taxon>OSLEUM clade</taxon>
        <taxon>Lecanoromycetidae</taxon>
        <taxon>Lecanorales</taxon>
        <taxon>Lecanorineae</taxon>
        <taxon>Parmeliaceae</taxon>
        <taxon>Letharia</taxon>
    </lineage>
</organism>
<feature type="compositionally biased region" description="Low complexity" evidence="1">
    <location>
        <begin position="249"/>
        <end position="264"/>
    </location>
</feature>